<reference evidence="2 3" key="1">
    <citation type="journal article" date="2006" name="Proc. Natl. Acad. Sci. U.S.A.">
        <title>Burkholderia xenovorans LB400 harbors a multi-replicon, 9.73-Mbp genome shaped for versatility.</title>
        <authorList>
            <person name="Chain P.S."/>
            <person name="Denef V.J."/>
            <person name="Konstantinidis K.T."/>
            <person name="Vergez L.M."/>
            <person name="Agullo L."/>
            <person name="Reyes V.L."/>
            <person name="Hauser L."/>
            <person name="Cordova M."/>
            <person name="Gomez L."/>
            <person name="Gonzalez M."/>
            <person name="Land M."/>
            <person name="Lao V."/>
            <person name="Larimer F."/>
            <person name="LiPuma J.J."/>
            <person name="Mahenthiralingam E."/>
            <person name="Malfatti S.A."/>
            <person name="Marx C.J."/>
            <person name="Parnell J.J."/>
            <person name="Ramette A."/>
            <person name="Richardson P."/>
            <person name="Seeger M."/>
            <person name="Smith D."/>
            <person name="Spilker T."/>
            <person name="Sul W.J."/>
            <person name="Tsoi T.V."/>
            <person name="Ulrich L.E."/>
            <person name="Zhulin I.B."/>
            <person name="Tiedje J.M."/>
        </authorList>
    </citation>
    <scope>NUCLEOTIDE SEQUENCE [LARGE SCALE GENOMIC DNA]</scope>
    <source>
        <strain evidence="2 3">LB400</strain>
    </source>
</reference>
<dbReference type="eggNOG" id="COG0154">
    <property type="taxonomic scope" value="Bacteria"/>
</dbReference>
<name>Q13GZ2_PARXL</name>
<sequence>MRETIPELVALGAVELRSGLVSGRFGWQDVALQYLQHIDNVNPHLNALVRVERDAWEQSLNRFEQPLGGVPVSVKDNIWVGGRRTSNGSRLFSDFIAPEDALCVARLRGNGAVLIGSSNCSEFACKGNTTNILYGATRHPLDAQRTPGGSSGGAAAAVAAGLCAVAIATDAGGSVRRPAAHTGVVGFKPTAGVIAHGPGFAEPVYGNNTIGILARSVGDVRLVFEQLHGHQPRDPASVSSAMLGRDGTGQRLKIAFSPRLGLGFAVDPGIAQAVEHAVRLLADAGHAVEYRDPPWFENVQEADLMPLQLAGLATIYADAFRNNRESFDPDIAAQIDAGLSLPAVAVTRALELRKRLFAAMCSLFDRVDCLLTPTAPCVAWRIENNAPQRIEGKPVGPRDHAVFTPLFNHTYVPACSVPCGLAEHGLPAGLQIVGPMYSDRMVLGLSAEVERLLGHRWQRPTVKLGRGGGIH</sequence>
<evidence type="ECO:0000313" key="3">
    <source>
        <dbReference type="Proteomes" id="UP000001817"/>
    </source>
</evidence>
<evidence type="ECO:0000313" key="2">
    <source>
        <dbReference type="EMBL" id="ABE36647.1"/>
    </source>
</evidence>
<dbReference type="Gene3D" id="3.90.1300.10">
    <property type="entry name" value="Amidase signature (AS) domain"/>
    <property type="match status" value="1"/>
</dbReference>
<dbReference type="Pfam" id="PF01425">
    <property type="entry name" value="Amidase"/>
    <property type="match status" value="1"/>
</dbReference>
<dbReference type="STRING" id="266265.Bxe_C0729"/>
<dbReference type="RefSeq" id="WP_011493903.1">
    <property type="nucleotide sequence ID" value="NC_007953.1"/>
</dbReference>
<dbReference type="InterPro" id="IPR000120">
    <property type="entry name" value="Amidase"/>
</dbReference>
<dbReference type="PATRIC" id="fig|266265.5.peg.8525"/>
<dbReference type="EC" id="6.3.5.-" evidence="2"/>
<accession>Q13GZ2</accession>
<dbReference type="Proteomes" id="UP000001817">
    <property type="component" value="Chromosome 3"/>
</dbReference>
<proteinExistence type="predicted"/>
<evidence type="ECO:0000259" key="1">
    <source>
        <dbReference type="Pfam" id="PF01425"/>
    </source>
</evidence>
<protein>
    <submittedName>
        <fullName evidence="2">Amidase</fullName>
        <ecNumber evidence="2">6.3.5.-</ecNumber>
    </submittedName>
</protein>
<organism evidence="2 3">
    <name type="scientific">Paraburkholderia xenovorans (strain LB400)</name>
    <dbReference type="NCBI Taxonomy" id="266265"/>
    <lineage>
        <taxon>Bacteria</taxon>
        <taxon>Pseudomonadati</taxon>
        <taxon>Pseudomonadota</taxon>
        <taxon>Betaproteobacteria</taxon>
        <taxon>Burkholderiales</taxon>
        <taxon>Burkholderiaceae</taxon>
        <taxon>Paraburkholderia</taxon>
    </lineage>
</organism>
<dbReference type="SUPFAM" id="SSF75304">
    <property type="entry name" value="Amidase signature (AS) enzymes"/>
    <property type="match status" value="1"/>
</dbReference>
<dbReference type="PROSITE" id="PS00571">
    <property type="entry name" value="AMIDASES"/>
    <property type="match status" value="1"/>
</dbReference>
<dbReference type="KEGG" id="bxe:Bxe_C0729"/>
<keyword evidence="3" id="KW-1185">Reference proteome</keyword>
<keyword evidence="2" id="KW-0436">Ligase</keyword>
<dbReference type="PANTHER" id="PTHR11895:SF151">
    <property type="entry name" value="GLUTAMYL-TRNA(GLN) AMIDOTRANSFERASE SUBUNIT A"/>
    <property type="match status" value="1"/>
</dbReference>
<dbReference type="InterPro" id="IPR036928">
    <property type="entry name" value="AS_sf"/>
</dbReference>
<dbReference type="PANTHER" id="PTHR11895">
    <property type="entry name" value="TRANSAMIDASE"/>
    <property type="match status" value="1"/>
</dbReference>
<dbReference type="EMBL" id="CP000272">
    <property type="protein sequence ID" value="ABE36647.1"/>
    <property type="molecule type" value="Genomic_DNA"/>
</dbReference>
<dbReference type="InterPro" id="IPR020556">
    <property type="entry name" value="Amidase_CS"/>
</dbReference>
<dbReference type="AlphaFoldDB" id="Q13GZ2"/>
<dbReference type="InterPro" id="IPR023631">
    <property type="entry name" value="Amidase_dom"/>
</dbReference>
<dbReference type="GO" id="GO:0016874">
    <property type="term" value="F:ligase activity"/>
    <property type="evidence" value="ECO:0007669"/>
    <property type="project" value="UniProtKB-KW"/>
</dbReference>
<dbReference type="OrthoDB" id="8576090at2"/>
<feature type="domain" description="Amidase" evidence="1">
    <location>
        <begin position="30"/>
        <end position="443"/>
    </location>
</feature>
<gene>
    <name evidence="2" type="ORF">Bxe_C0729</name>
</gene>